<evidence type="ECO:0000313" key="4">
    <source>
        <dbReference type="Proteomes" id="UP000023541"/>
    </source>
</evidence>
<dbReference type="STRING" id="1317122.ATO12_15585"/>
<dbReference type="EMBL" id="AQRA01000004">
    <property type="protein sequence ID" value="EZH74286.1"/>
    <property type="molecule type" value="Genomic_DNA"/>
</dbReference>
<reference evidence="3 4" key="1">
    <citation type="submission" date="2014-04" db="EMBL/GenBank/DDBJ databases">
        <title>Aquimarina sp. 22II-S11-z7 Genome Sequencing.</title>
        <authorList>
            <person name="Lai Q."/>
        </authorList>
    </citation>
    <scope>NUCLEOTIDE SEQUENCE [LARGE SCALE GENOMIC DNA]</scope>
    <source>
        <strain evidence="3 4">22II-S11-z7</strain>
    </source>
</reference>
<feature type="coiled-coil region" evidence="1">
    <location>
        <begin position="42"/>
        <end position="69"/>
    </location>
</feature>
<accession>A0A023BW93</accession>
<keyword evidence="2" id="KW-0812">Transmembrane</keyword>
<evidence type="ECO:0000256" key="1">
    <source>
        <dbReference type="SAM" id="Coils"/>
    </source>
</evidence>
<keyword evidence="2" id="KW-0472">Membrane</keyword>
<keyword evidence="2" id="KW-1133">Transmembrane helix</keyword>
<comment type="caution">
    <text evidence="3">The sequence shown here is derived from an EMBL/GenBank/DDBJ whole genome shotgun (WGS) entry which is preliminary data.</text>
</comment>
<feature type="coiled-coil region" evidence="1">
    <location>
        <begin position="162"/>
        <end position="201"/>
    </location>
</feature>
<sequence>MRFFKLKEKPNWKYILGEILLLFIGINLAIWFNNWNTSKKLNEDKKIAINKITEEIKSNKKEIDNILNNYQSILDAYSKFKSVYDKNTSKVITTPSYLDSLNKKYPDFFRVKDSIAVNDSLFRYWGSTYIDLEIPNLSEIAWKTTMTLNISNIFDYECLYEIENLYNLQRRVQKEIDKAANALQKRELEALMNILEFLNQLGVILNEKYDSVLENSVSCKE</sequence>
<proteinExistence type="predicted"/>
<name>A0A023BW93_9FLAO</name>
<dbReference type="OrthoDB" id="1159788at2"/>
<organism evidence="3 4">
    <name type="scientific">Aquimarina atlantica</name>
    <dbReference type="NCBI Taxonomy" id="1317122"/>
    <lineage>
        <taxon>Bacteria</taxon>
        <taxon>Pseudomonadati</taxon>
        <taxon>Bacteroidota</taxon>
        <taxon>Flavobacteriia</taxon>
        <taxon>Flavobacteriales</taxon>
        <taxon>Flavobacteriaceae</taxon>
        <taxon>Aquimarina</taxon>
    </lineage>
</organism>
<keyword evidence="4" id="KW-1185">Reference proteome</keyword>
<feature type="transmembrane region" description="Helical" evidence="2">
    <location>
        <begin position="12"/>
        <end position="32"/>
    </location>
</feature>
<dbReference type="Proteomes" id="UP000023541">
    <property type="component" value="Unassembled WGS sequence"/>
</dbReference>
<protein>
    <submittedName>
        <fullName evidence="3">Uncharacterized protein</fullName>
    </submittedName>
</protein>
<dbReference type="eggNOG" id="ENOG50327PV">
    <property type="taxonomic scope" value="Bacteria"/>
</dbReference>
<keyword evidence="1" id="KW-0175">Coiled coil</keyword>
<evidence type="ECO:0000256" key="2">
    <source>
        <dbReference type="SAM" id="Phobius"/>
    </source>
</evidence>
<gene>
    <name evidence="3" type="ORF">ATO12_15585</name>
</gene>
<dbReference type="RefSeq" id="WP_034241900.1">
    <property type="nucleotide sequence ID" value="NZ_AQRA01000004.1"/>
</dbReference>
<dbReference type="AlphaFoldDB" id="A0A023BW93"/>
<evidence type="ECO:0000313" key="3">
    <source>
        <dbReference type="EMBL" id="EZH74286.1"/>
    </source>
</evidence>